<dbReference type="PROSITE" id="PS01351">
    <property type="entry name" value="MAPK"/>
    <property type="match status" value="1"/>
</dbReference>
<organism evidence="8 9">
    <name type="scientific">Porphyra umbilicalis</name>
    <name type="common">Purple laver</name>
    <name type="synonym">Red alga</name>
    <dbReference type="NCBI Taxonomy" id="2786"/>
    <lineage>
        <taxon>Eukaryota</taxon>
        <taxon>Rhodophyta</taxon>
        <taxon>Bangiophyceae</taxon>
        <taxon>Bangiales</taxon>
        <taxon>Bangiaceae</taxon>
        <taxon>Porphyra</taxon>
    </lineage>
</organism>
<keyword evidence="2" id="KW-0808">Transferase</keyword>
<dbReference type="GO" id="GO:0005524">
    <property type="term" value="F:ATP binding"/>
    <property type="evidence" value="ECO:0007669"/>
    <property type="project" value="UniProtKB-KW"/>
</dbReference>
<gene>
    <name evidence="8" type="ORF">BU14_0368s0005</name>
</gene>
<dbReference type="Pfam" id="PF00069">
    <property type="entry name" value="Pkinase"/>
    <property type="match status" value="1"/>
</dbReference>
<dbReference type="PROSITE" id="PS00108">
    <property type="entry name" value="PROTEIN_KINASE_ST"/>
    <property type="match status" value="1"/>
</dbReference>
<keyword evidence="4" id="KW-0418">Kinase</keyword>
<evidence type="ECO:0000256" key="5">
    <source>
        <dbReference type="ARBA" id="ARBA00022840"/>
    </source>
</evidence>
<dbReference type="AlphaFoldDB" id="A0A1X6NXD9"/>
<dbReference type="Proteomes" id="UP000218209">
    <property type="component" value="Unassembled WGS sequence"/>
</dbReference>
<evidence type="ECO:0000313" key="8">
    <source>
        <dbReference type="EMBL" id="OSX73205.1"/>
    </source>
</evidence>
<evidence type="ECO:0000256" key="1">
    <source>
        <dbReference type="ARBA" id="ARBA00022527"/>
    </source>
</evidence>
<dbReference type="Gene3D" id="1.10.510.10">
    <property type="entry name" value="Transferase(Phosphotransferase) domain 1"/>
    <property type="match status" value="1"/>
</dbReference>
<name>A0A1X6NXD9_PORUM</name>
<feature type="region of interest" description="Disordered" evidence="6">
    <location>
        <begin position="409"/>
        <end position="464"/>
    </location>
</feature>
<dbReference type="FunFam" id="1.10.510.10:FF:000624">
    <property type="entry name" value="Mitogen-activated protein kinase"/>
    <property type="match status" value="1"/>
</dbReference>
<keyword evidence="1" id="KW-0723">Serine/threonine-protein kinase</keyword>
<evidence type="ECO:0000256" key="4">
    <source>
        <dbReference type="ARBA" id="ARBA00022777"/>
    </source>
</evidence>
<accession>A0A1X6NXD9</accession>
<dbReference type="InterPro" id="IPR008271">
    <property type="entry name" value="Ser/Thr_kinase_AS"/>
</dbReference>
<proteinExistence type="predicted"/>
<evidence type="ECO:0000256" key="2">
    <source>
        <dbReference type="ARBA" id="ARBA00022679"/>
    </source>
</evidence>
<dbReference type="InterPro" id="IPR011009">
    <property type="entry name" value="Kinase-like_dom_sf"/>
</dbReference>
<evidence type="ECO:0000256" key="6">
    <source>
        <dbReference type="SAM" id="MobiDB-lite"/>
    </source>
</evidence>
<dbReference type="OrthoDB" id="4062651at2759"/>
<dbReference type="InterPro" id="IPR003527">
    <property type="entry name" value="MAP_kinase_CS"/>
</dbReference>
<dbReference type="SUPFAM" id="SSF56112">
    <property type="entry name" value="Protein kinase-like (PK-like)"/>
    <property type="match status" value="1"/>
</dbReference>
<keyword evidence="5" id="KW-0067">ATP-binding</keyword>
<evidence type="ECO:0000256" key="3">
    <source>
        <dbReference type="ARBA" id="ARBA00022741"/>
    </source>
</evidence>
<dbReference type="InterPro" id="IPR050117">
    <property type="entry name" value="MAPK"/>
</dbReference>
<dbReference type="PROSITE" id="PS50011">
    <property type="entry name" value="PROTEIN_KINASE_DOM"/>
    <property type="match status" value="1"/>
</dbReference>
<dbReference type="Gene3D" id="3.30.200.20">
    <property type="entry name" value="Phosphorylase Kinase, domain 1"/>
    <property type="match status" value="1"/>
</dbReference>
<feature type="domain" description="Protein kinase" evidence="7">
    <location>
        <begin position="27"/>
        <end position="332"/>
    </location>
</feature>
<keyword evidence="9" id="KW-1185">Reference proteome</keyword>
<dbReference type="PANTHER" id="PTHR24055">
    <property type="entry name" value="MITOGEN-ACTIVATED PROTEIN KINASE"/>
    <property type="match status" value="1"/>
</dbReference>
<dbReference type="EMBL" id="KV919011">
    <property type="protein sequence ID" value="OSX73205.1"/>
    <property type="molecule type" value="Genomic_DNA"/>
</dbReference>
<protein>
    <recommendedName>
        <fullName evidence="7">Protein kinase domain-containing protein</fullName>
    </recommendedName>
</protein>
<sequence length="464" mass="50657">MALPGGAVEAREQAPNGAPEYIWGSRYRLRGVMGRGGYGCVMSAIDIKTNTPVAIKRVDSVFQSLPMVLRILREVKFNRHLAGHPNLVAIRDVLWPGDSNSFKEVRMVFDSMPCDLDRFIRSRSGTGLEEQVIKMLMLQLLNGLAYLHGARVLHRDLKPANVLIDEMCRLKICDLGLARAYFETGDGDHSHLWTAHVVSRSYRAPELIVPHTTRMGFRNGVPYSAAIDVWAAGCIFAELFMFEPLFGQARDQARLLEMIFDLLGAPLYDVAVRMCPPELLDHLRRQPARPPLGLSGLLPGAPAGAVELIARMLVFDPDARISAAEAAASPYFNDVRQEVADLDRPPPPVWGGAAEPPAVRVSPPTLRSADFDFETRVGNGTVNAAEVLRQELLAEIACFHPEGSGQVLGGPSAERHLEPSDAAVRGGGHPPPPSVGNHTWGGRTPLPTRFNLPAGMTDPALRHP</sequence>
<dbReference type="SMART" id="SM00220">
    <property type="entry name" value="S_TKc"/>
    <property type="match status" value="1"/>
</dbReference>
<keyword evidence="3" id="KW-0547">Nucleotide-binding</keyword>
<reference evidence="8 9" key="1">
    <citation type="submission" date="2017-03" db="EMBL/GenBank/DDBJ databases">
        <title>WGS assembly of Porphyra umbilicalis.</title>
        <authorList>
            <person name="Brawley S.H."/>
            <person name="Blouin N.A."/>
            <person name="Ficko-Blean E."/>
            <person name="Wheeler G.L."/>
            <person name="Lohr M."/>
            <person name="Goodson H.V."/>
            <person name="Jenkins J.W."/>
            <person name="Blaby-Haas C.E."/>
            <person name="Helliwell K.E."/>
            <person name="Chan C."/>
            <person name="Marriage T."/>
            <person name="Bhattacharya D."/>
            <person name="Klein A.S."/>
            <person name="Badis Y."/>
            <person name="Brodie J."/>
            <person name="Cao Y."/>
            <person name="Collen J."/>
            <person name="Dittami S.M."/>
            <person name="Gachon C.M."/>
            <person name="Green B.R."/>
            <person name="Karpowicz S."/>
            <person name="Kim J.W."/>
            <person name="Kudahl U."/>
            <person name="Lin S."/>
            <person name="Michel G."/>
            <person name="Mittag M."/>
            <person name="Olson B.J."/>
            <person name="Pangilinan J."/>
            <person name="Peng Y."/>
            <person name="Qiu H."/>
            <person name="Shu S."/>
            <person name="Singer J.T."/>
            <person name="Smith A.G."/>
            <person name="Sprecher B.N."/>
            <person name="Wagner V."/>
            <person name="Wang W."/>
            <person name="Wang Z.-Y."/>
            <person name="Yan J."/>
            <person name="Yarish C."/>
            <person name="Zoeuner-Riek S."/>
            <person name="Zhuang Y."/>
            <person name="Zou Y."/>
            <person name="Lindquist E.A."/>
            <person name="Grimwood J."/>
            <person name="Barry K."/>
            <person name="Rokhsar D.S."/>
            <person name="Schmutz J."/>
            <person name="Stiller J.W."/>
            <person name="Grossman A.R."/>
            <person name="Prochnik S.E."/>
        </authorList>
    </citation>
    <scope>NUCLEOTIDE SEQUENCE [LARGE SCALE GENOMIC DNA]</scope>
    <source>
        <strain evidence="8">4086291</strain>
    </source>
</reference>
<evidence type="ECO:0000313" key="9">
    <source>
        <dbReference type="Proteomes" id="UP000218209"/>
    </source>
</evidence>
<evidence type="ECO:0000259" key="7">
    <source>
        <dbReference type="PROSITE" id="PS50011"/>
    </source>
</evidence>
<dbReference type="InterPro" id="IPR000719">
    <property type="entry name" value="Prot_kinase_dom"/>
</dbReference>
<dbReference type="GO" id="GO:0004707">
    <property type="term" value="F:MAP kinase activity"/>
    <property type="evidence" value="ECO:0007669"/>
    <property type="project" value="InterPro"/>
</dbReference>